<dbReference type="Gene3D" id="1.25.40.10">
    <property type="entry name" value="Tetratricopeptide repeat domain"/>
    <property type="match status" value="1"/>
</dbReference>
<dbReference type="PANTHER" id="PTHR13547:SF7">
    <property type="entry name" value="RIBONUCLEASE P"/>
    <property type="match status" value="1"/>
</dbReference>
<reference evidence="1" key="1">
    <citation type="submission" date="2018-04" db="EMBL/GenBank/DDBJ databases">
        <title>WGS assembly of Panicum hallii.</title>
        <authorList>
            <person name="Lovell J."/>
            <person name="Jenkins J."/>
            <person name="Lowry D."/>
            <person name="Mamidi S."/>
            <person name="Sreedasyam A."/>
            <person name="Weng X."/>
            <person name="Barry K."/>
            <person name="Bonette J."/>
            <person name="Campitelli B."/>
            <person name="Daum C."/>
            <person name="Gordon S."/>
            <person name="Gould B."/>
            <person name="Lipzen A."/>
            <person name="Macqueen A."/>
            <person name="Palacio-Mejia J."/>
            <person name="Plott C."/>
            <person name="Shakirov E."/>
            <person name="Shu S."/>
            <person name="Yoshinaga Y."/>
            <person name="Zane M."/>
            <person name="Rokhsar D."/>
            <person name="Grimwood J."/>
            <person name="Schmutz J."/>
            <person name="Juenger T."/>
        </authorList>
    </citation>
    <scope>NUCLEOTIDE SEQUENCE [LARGE SCALE GENOMIC DNA]</scope>
    <source>
        <strain evidence="1">FIL2</strain>
    </source>
</reference>
<dbReference type="PANTHER" id="PTHR13547">
    <property type="match status" value="1"/>
</dbReference>
<dbReference type="Proteomes" id="UP000243499">
    <property type="component" value="Chromosome 1"/>
</dbReference>
<name>A0A2T8KUU4_9POAL</name>
<dbReference type="EMBL" id="CM008046">
    <property type="protein sequence ID" value="PVH65948.1"/>
    <property type="molecule type" value="Genomic_DNA"/>
</dbReference>
<proteinExistence type="predicted"/>
<dbReference type="GO" id="GO:0001682">
    <property type="term" value="P:tRNA 5'-leader removal"/>
    <property type="evidence" value="ECO:0007669"/>
    <property type="project" value="TreeGrafter"/>
</dbReference>
<gene>
    <name evidence="1" type="ORF">PAHAL_1G110000</name>
</gene>
<sequence length="64" mass="7355">MVLFSQQVRFSYEDSSVTFQMPPPYSVVIQESEKGHLHIPVSGEGLLEEDRTWLCVSRRNSQAQ</sequence>
<dbReference type="InterPro" id="IPR011990">
    <property type="entry name" value="TPR-like_helical_dom_sf"/>
</dbReference>
<dbReference type="Gramene" id="PVH65948">
    <property type="protein sequence ID" value="PVH65948"/>
    <property type="gene ID" value="PAHAL_1G110000"/>
</dbReference>
<dbReference type="GO" id="GO:0004526">
    <property type="term" value="F:ribonuclease P activity"/>
    <property type="evidence" value="ECO:0007669"/>
    <property type="project" value="TreeGrafter"/>
</dbReference>
<protein>
    <submittedName>
        <fullName evidence="1">Uncharacterized protein</fullName>
    </submittedName>
</protein>
<evidence type="ECO:0000313" key="1">
    <source>
        <dbReference type="EMBL" id="PVH65948.1"/>
    </source>
</evidence>
<dbReference type="AlphaFoldDB" id="A0A2T8KUU4"/>
<organism evidence="1">
    <name type="scientific">Panicum hallii</name>
    <dbReference type="NCBI Taxonomy" id="206008"/>
    <lineage>
        <taxon>Eukaryota</taxon>
        <taxon>Viridiplantae</taxon>
        <taxon>Streptophyta</taxon>
        <taxon>Embryophyta</taxon>
        <taxon>Tracheophyta</taxon>
        <taxon>Spermatophyta</taxon>
        <taxon>Magnoliopsida</taxon>
        <taxon>Liliopsida</taxon>
        <taxon>Poales</taxon>
        <taxon>Poaceae</taxon>
        <taxon>PACMAD clade</taxon>
        <taxon>Panicoideae</taxon>
        <taxon>Panicodae</taxon>
        <taxon>Paniceae</taxon>
        <taxon>Panicinae</taxon>
        <taxon>Panicum</taxon>
        <taxon>Panicum sect. Panicum</taxon>
    </lineage>
</organism>
<accession>A0A2T8KUU4</accession>